<dbReference type="PANTHER" id="PTHR42743">
    <property type="entry name" value="AMINO-ACID AMINOTRANSFERASE"/>
    <property type="match status" value="1"/>
</dbReference>
<dbReference type="InterPro" id="IPR043132">
    <property type="entry name" value="BCAT-like_C"/>
</dbReference>
<dbReference type="PANTHER" id="PTHR42743:SF11">
    <property type="entry name" value="AMINODEOXYCHORISMATE LYASE"/>
    <property type="match status" value="1"/>
</dbReference>
<dbReference type="InterPro" id="IPR001544">
    <property type="entry name" value="Aminotrans_IV"/>
</dbReference>
<dbReference type="InterPro" id="IPR018300">
    <property type="entry name" value="Aminotrans_IV_CS"/>
</dbReference>
<evidence type="ECO:0000256" key="8">
    <source>
        <dbReference type="ARBA" id="ARBA00048212"/>
    </source>
</evidence>
<evidence type="ECO:0000256" key="6">
    <source>
        <dbReference type="ARBA" id="ARBA00013053"/>
    </source>
</evidence>
<dbReference type="RefSeq" id="WP_377713004.1">
    <property type="nucleotide sequence ID" value="NZ_JBHTJM010000002.1"/>
</dbReference>
<gene>
    <name evidence="13" type="ORF">ACFQ1O_02585</name>
</gene>
<comment type="catalytic activity">
    <reaction evidence="9">
        <text>L-isoleucine + 2-oxoglutarate = (S)-3-methyl-2-oxopentanoate + L-glutamate</text>
        <dbReference type="Rhea" id="RHEA:24801"/>
        <dbReference type="ChEBI" id="CHEBI:16810"/>
        <dbReference type="ChEBI" id="CHEBI:29985"/>
        <dbReference type="ChEBI" id="CHEBI:35146"/>
        <dbReference type="ChEBI" id="CHEBI:58045"/>
        <dbReference type="EC" id="2.6.1.42"/>
    </reaction>
</comment>
<name>A0ABW3HZ91_9FLAO</name>
<sequence length="279" mass="31853">MINFNRNIVEEAVINQNNRGFKFGDAVFETLKVIDGKILFFEDHYFRLMASMRIMRMEIPMVYTMENIEFEIKKLIKRKDLLQSAVRVRLTVYRDAEGLYLPKSNDVGFVIEASALPDRNYILNDTTYEVGLFKDHYITPQLLSTLKTNNRILNVIASVYAQENSLSNCLLLNSDKKVVEAINGNLFLVKGNVVKTPLLSDGCIKGIMRKQIIELLTVKENITIEEASISPFELQQADELFISNVIKGVVSISKYRKKEYSNSLATDLVKRLNAKILLG</sequence>
<dbReference type="CDD" id="cd00449">
    <property type="entry name" value="PLPDE_IV"/>
    <property type="match status" value="1"/>
</dbReference>
<dbReference type="EC" id="2.6.1.42" evidence="6"/>
<evidence type="ECO:0000313" key="14">
    <source>
        <dbReference type="Proteomes" id="UP001596997"/>
    </source>
</evidence>
<organism evidence="13 14">
    <name type="scientific">Pseudofulvibacter geojedonensis</name>
    <dbReference type="NCBI Taxonomy" id="1123758"/>
    <lineage>
        <taxon>Bacteria</taxon>
        <taxon>Pseudomonadati</taxon>
        <taxon>Bacteroidota</taxon>
        <taxon>Flavobacteriia</taxon>
        <taxon>Flavobacteriales</taxon>
        <taxon>Flavobacteriaceae</taxon>
        <taxon>Pseudofulvibacter</taxon>
    </lineage>
</organism>
<evidence type="ECO:0000256" key="1">
    <source>
        <dbReference type="ARBA" id="ARBA00001933"/>
    </source>
</evidence>
<evidence type="ECO:0000313" key="13">
    <source>
        <dbReference type="EMBL" id="MFD0962886.1"/>
    </source>
</evidence>
<comment type="pathway">
    <text evidence="3">Amino-acid biosynthesis; L-valine biosynthesis; L-valine from pyruvate: step 4/4.</text>
</comment>
<dbReference type="Gene3D" id="3.20.10.10">
    <property type="entry name" value="D-amino Acid Aminotransferase, subunit A, domain 2"/>
    <property type="match status" value="1"/>
</dbReference>
<keyword evidence="13" id="KW-0808">Transferase</keyword>
<evidence type="ECO:0000256" key="5">
    <source>
        <dbReference type="ARBA" id="ARBA00009320"/>
    </source>
</evidence>
<reference evidence="14" key="1">
    <citation type="journal article" date="2019" name="Int. J. Syst. Evol. Microbiol.">
        <title>The Global Catalogue of Microorganisms (GCM) 10K type strain sequencing project: providing services to taxonomists for standard genome sequencing and annotation.</title>
        <authorList>
            <consortium name="The Broad Institute Genomics Platform"/>
            <consortium name="The Broad Institute Genome Sequencing Center for Infectious Disease"/>
            <person name="Wu L."/>
            <person name="Ma J."/>
        </authorList>
    </citation>
    <scope>NUCLEOTIDE SEQUENCE [LARGE SCALE GENOMIC DNA]</scope>
    <source>
        <strain evidence="14">CCUG 62114</strain>
    </source>
</reference>
<dbReference type="Proteomes" id="UP001596997">
    <property type="component" value="Unassembled WGS sequence"/>
</dbReference>
<evidence type="ECO:0000256" key="4">
    <source>
        <dbReference type="ARBA" id="ARBA00005072"/>
    </source>
</evidence>
<dbReference type="PROSITE" id="PS00770">
    <property type="entry name" value="AA_TRANSFER_CLASS_4"/>
    <property type="match status" value="1"/>
</dbReference>
<dbReference type="Pfam" id="PF01063">
    <property type="entry name" value="Aminotran_4"/>
    <property type="match status" value="1"/>
</dbReference>
<dbReference type="InterPro" id="IPR043131">
    <property type="entry name" value="BCAT-like_N"/>
</dbReference>
<comment type="similarity">
    <text evidence="5 11">Belongs to the class-IV pyridoxal-phosphate-dependent aminotransferase family.</text>
</comment>
<dbReference type="GO" id="GO:0008483">
    <property type="term" value="F:transaminase activity"/>
    <property type="evidence" value="ECO:0007669"/>
    <property type="project" value="UniProtKB-KW"/>
</dbReference>
<comment type="pathway">
    <text evidence="2">Amino-acid biosynthesis; L-isoleucine biosynthesis; L-isoleucine from 2-oxobutanoate: step 4/4.</text>
</comment>
<keyword evidence="7 12" id="KW-0663">Pyridoxal phosphate</keyword>
<protein>
    <recommendedName>
        <fullName evidence="6">branched-chain-amino-acid transaminase</fullName>
        <ecNumber evidence="6">2.6.1.42</ecNumber>
    </recommendedName>
</protein>
<keyword evidence="14" id="KW-1185">Reference proteome</keyword>
<accession>A0ABW3HZ91</accession>
<dbReference type="SUPFAM" id="SSF56752">
    <property type="entry name" value="D-aminoacid aminotransferase-like PLP-dependent enzymes"/>
    <property type="match status" value="1"/>
</dbReference>
<evidence type="ECO:0000256" key="12">
    <source>
        <dbReference type="RuleBase" id="RU004516"/>
    </source>
</evidence>
<evidence type="ECO:0000256" key="2">
    <source>
        <dbReference type="ARBA" id="ARBA00004824"/>
    </source>
</evidence>
<evidence type="ECO:0000256" key="11">
    <source>
        <dbReference type="RuleBase" id="RU004106"/>
    </source>
</evidence>
<proteinExistence type="inferred from homology"/>
<comment type="pathway">
    <text evidence="4">Amino-acid biosynthesis; L-leucine biosynthesis; L-leucine from 3-methyl-2-oxobutanoate: step 4/4.</text>
</comment>
<keyword evidence="13" id="KW-0032">Aminotransferase</keyword>
<comment type="catalytic activity">
    <reaction evidence="10">
        <text>L-leucine + 2-oxoglutarate = 4-methyl-2-oxopentanoate + L-glutamate</text>
        <dbReference type="Rhea" id="RHEA:18321"/>
        <dbReference type="ChEBI" id="CHEBI:16810"/>
        <dbReference type="ChEBI" id="CHEBI:17865"/>
        <dbReference type="ChEBI" id="CHEBI:29985"/>
        <dbReference type="ChEBI" id="CHEBI:57427"/>
        <dbReference type="EC" id="2.6.1.42"/>
    </reaction>
</comment>
<dbReference type="Gene3D" id="3.30.470.10">
    <property type="match status" value="1"/>
</dbReference>
<evidence type="ECO:0000256" key="7">
    <source>
        <dbReference type="ARBA" id="ARBA00022898"/>
    </source>
</evidence>
<evidence type="ECO:0000256" key="3">
    <source>
        <dbReference type="ARBA" id="ARBA00004931"/>
    </source>
</evidence>
<evidence type="ECO:0000256" key="10">
    <source>
        <dbReference type="ARBA" id="ARBA00049229"/>
    </source>
</evidence>
<dbReference type="InterPro" id="IPR050571">
    <property type="entry name" value="Class-IV_PLP-Dep_Aminotrnsfr"/>
</dbReference>
<comment type="catalytic activity">
    <reaction evidence="8">
        <text>L-valine + 2-oxoglutarate = 3-methyl-2-oxobutanoate + L-glutamate</text>
        <dbReference type="Rhea" id="RHEA:24813"/>
        <dbReference type="ChEBI" id="CHEBI:11851"/>
        <dbReference type="ChEBI" id="CHEBI:16810"/>
        <dbReference type="ChEBI" id="CHEBI:29985"/>
        <dbReference type="ChEBI" id="CHEBI:57762"/>
        <dbReference type="EC" id="2.6.1.42"/>
    </reaction>
</comment>
<evidence type="ECO:0000256" key="9">
    <source>
        <dbReference type="ARBA" id="ARBA00048798"/>
    </source>
</evidence>
<dbReference type="InterPro" id="IPR036038">
    <property type="entry name" value="Aminotransferase-like"/>
</dbReference>
<comment type="caution">
    <text evidence="13">The sequence shown here is derived from an EMBL/GenBank/DDBJ whole genome shotgun (WGS) entry which is preliminary data.</text>
</comment>
<dbReference type="EMBL" id="JBHTJM010000002">
    <property type="protein sequence ID" value="MFD0962886.1"/>
    <property type="molecule type" value="Genomic_DNA"/>
</dbReference>
<comment type="cofactor">
    <cofactor evidence="1 12">
        <name>pyridoxal 5'-phosphate</name>
        <dbReference type="ChEBI" id="CHEBI:597326"/>
    </cofactor>
</comment>